<dbReference type="EMBL" id="PYLW01000020">
    <property type="protein sequence ID" value="PSV94005.1"/>
    <property type="molecule type" value="Genomic_DNA"/>
</dbReference>
<sequence>MIIYANFAHYNVNIRLQHQAPKMVIIVCIYFNGYPKIDHVNFISQNIGLNTLNNKPISKIT</sequence>
<keyword evidence="3" id="KW-1185">Reference proteome</keyword>
<evidence type="ECO:0000313" key="1">
    <source>
        <dbReference type="EMBL" id="PSV94005.1"/>
    </source>
</evidence>
<dbReference type="Proteomes" id="UP000241190">
    <property type="component" value="Unassembled WGS sequence"/>
</dbReference>
<reference evidence="1 4" key="1">
    <citation type="submission" date="2018-01" db="EMBL/GenBank/DDBJ databases">
        <title>Whole genome sequencing of Histamine producing bacteria.</title>
        <authorList>
            <person name="Butler K."/>
        </authorList>
    </citation>
    <scope>NUCLEOTIDE SEQUENCE [LARGE SCALE GENOMIC DNA]</scope>
    <source>
        <strain evidence="2 3">ATCC 51761</strain>
        <strain evidence="1 4">NCIMB 13481</strain>
    </source>
</reference>
<organism evidence="1 4">
    <name type="scientific">Photobacterium iliopiscarium</name>
    <dbReference type="NCBI Taxonomy" id="56192"/>
    <lineage>
        <taxon>Bacteria</taxon>
        <taxon>Pseudomonadati</taxon>
        <taxon>Pseudomonadota</taxon>
        <taxon>Gammaproteobacteria</taxon>
        <taxon>Vibrionales</taxon>
        <taxon>Vibrionaceae</taxon>
        <taxon>Photobacterium</taxon>
    </lineage>
</organism>
<name>A0A0D8PTU5_9GAMM</name>
<comment type="caution">
    <text evidence="1">The sequence shown here is derived from an EMBL/GenBank/DDBJ whole genome shotgun (WGS) entry which is preliminary data.</text>
</comment>
<gene>
    <name evidence="1" type="ORF">C9I88_15390</name>
    <name evidence="2" type="ORF">C9J52_11965</name>
</gene>
<accession>A0A0D8PTU5</accession>
<evidence type="ECO:0000313" key="3">
    <source>
        <dbReference type="Proteomes" id="UP000241190"/>
    </source>
</evidence>
<dbReference type="EMBL" id="PYOP01000018">
    <property type="protein sequence ID" value="PSW95128.1"/>
    <property type="molecule type" value="Genomic_DNA"/>
</dbReference>
<proteinExistence type="predicted"/>
<dbReference type="STRING" id="56192.UB38_08280"/>
<dbReference type="AlphaFoldDB" id="A0A0D8PTU5"/>
<evidence type="ECO:0000313" key="2">
    <source>
        <dbReference type="EMBL" id="PSW95128.1"/>
    </source>
</evidence>
<dbReference type="Proteomes" id="UP000241954">
    <property type="component" value="Unassembled WGS sequence"/>
</dbReference>
<protein>
    <submittedName>
        <fullName evidence="1">Uncharacterized protein</fullName>
    </submittedName>
</protein>
<evidence type="ECO:0000313" key="4">
    <source>
        <dbReference type="Proteomes" id="UP000241954"/>
    </source>
</evidence>